<comment type="subcellular location">
    <subcellularLocation>
        <location evidence="8">Cell inner membrane</location>
        <topology evidence="8">Multi-pass membrane protein</topology>
    </subcellularLocation>
    <subcellularLocation>
        <location evidence="1">Cell membrane</location>
        <topology evidence="1">Multi-pass membrane protein</topology>
    </subcellularLocation>
</comment>
<keyword evidence="4" id="KW-1003">Cell membrane</keyword>
<dbReference type="InterPro" id="IPR011701">
    <property type="entry name" value="MFS"/>
</dbReference>
<feature type="transmembrane region" description="Helical" evidence="8">
    <location>
        <begin position="219"/>
        <end position="239"/>
    </location>
</feature>
<keyword evidence="11" id="KW-1185">Reference proteome</keyword>
<evidence type="ECO:0000256" key="5">
    <source>
        <dbReference type="ARBA" id="ARBA00022692"/>
    </source>
</evidence>
<feature type="transmembrane region" description="Helical" evidence="8">
    <location>
        <begin position="82"/>
        <end position="103"/>
    </location>
</feature>
<dbReference type="PANTHER" id="PTHR23502">
    <property type="entry name" value="MAJOR FACILITATOR SUPERFAMILY"/>
    <property type="match status" value="1"/>
</dbReference>
<dbReference type="Gene3D" id="1.20.1720.10">
    <property type="entry name" value="Multidrug resistance protein D"/>
    <property type="match status" value="1"/>
</dbReference>
<feature type="transmembrane region" description="Helical" evidence="8">
    <location>
        <begin position="54"/>
        <end position="70"/>
    </location>
</feature>
<dbReference type="SUPFAM" id="SSF103473">
    <property type="entry name" value="MFS general substrate transporter"/>
    <property type="match status" value="1"/>
</dbReference>
<comment type="similarity">
    <text evidence="2 8">Belongs to the major facilitator superfamily. Bcr/CmlA family.</text>
</comment>
<dbReference type="CDD" id="cd17320">
    <property type="entry name" value="MFS_MdfA_MDR_like"/>
    <property type="match status" value="1"/>
</dbReference>
<evidence type="ECO:0000256" key="4">
    <source>
        <dbReference type="ARBA" id="ARBA00022475"/>
    </source>
</evidence>
<feature type="transmembrane region" description="Helical" evidence="8">
    <location>
        <begin position="344"/>
        <end position="366"/>
    </location>
</feature>
<feature type="transmembrane region" description="Helical" evidence="8">
    <location>
        <begin position="378"/>
        <end position="395"/>
    </location>
</feature>
<feature type="transmembrane region" description="Helical" evidence="8">
    <location>
        <begin position="284"/>
        <end position="305"/>
    </location>
</feature>
<feature type="domain" description="Major facilitator superfamily (MFS) profile" evidence="9">
    <location>
        <begin position="15"/>
        <end position="399"/>
    </location>
</feature>
<evidence type="ECO:0000256" key="1">
    <source>
        <dbReference type="ARBA" id="ARBA00004651"/>
    </source>
</evidence>
<keyword evidence="3 8" id="KW-0813">Transport</keyword>
<evidence type="ECO:0000256" key="2">
    <source>
        <dbReference type="ARBA" id="ARBA00006236"/>
    </source>
</evidence>
<keyword evidence="8" id="KW-0997">Cell inner membrane</keyword>
<comment type="caution">
    <text evidence="8">Lacks conserved residue(s) required for the propagation of feature annotation.</text>
</comment>
<keyword evidence="5 8" id="KW-0812">Transmembrane</keyword>
<evidence type="ECO:0000256" key="8">
    <source>
        <dbReference type="RuleBase" id="RU365088"/>
    </source>
</evidence>
<keyword evidence="6 8" id="KW-1133">Transmembrane helix</keyword>
<organism evidence="10 11">
    <name type="scientific">Sphingomonas natans</name>
    <dbReference type="NCBI Taxonomy" id="3063330"/>
    <lineage>
        <taxon>Bacteria</taxon>
        <taxon>Pseudomonadati</taxon>
        <taxon>Pseudomonadota</taxon>
        <taxon>Alphaproteobacteria</taxon>
        <taxon>Sphingomonadales</taxon>
        <taxon>Sphingomonadaceae</taxon>
        <taxon>Sphingomonas</taxon>
    </lineage>
</organism>
<dbReference type="NCBIfam" id="TIGR00710">
    <property type="entry name" value="efflux_Bcr_CflA"/>
    <property type="match status" value="1"/>
</dbReference>
<keyword evidence="7 8" id="KW-0472">Membrane</keyword>
<sequence>MNRPDPAPELHRHEFVAFVAAVMAVNALGVDLMLPALADIGRDLGVGTANHRQWIVTAYVLGFGAGQLIYGPLADRFGRRPILIATLAGFVAASIFAAGSATFDALLGARALQGLMSASTRVLSVAIVRDRFSGRQMARTLSVAQMIFFLVPILAPTIGQGLLAFGPWRFIFYALGAFAAAVLAWTMWRVPETLPQERRVPLSFASLTRSYRLTLSNRFSAGYAMAASLTFGGIIAFVASAQQIFVDEFGAGGRFTLLFGTCAFAMACASFANSRLVERLGTRLISQTAVAALIGLSVMHLVVIATGAESLWSYVLFQALSMTCIGLCGSNFGAMAMEPVGHIAGTASSIQGFITSIGAVLVASAIGQSYDGTTYPLAVGYLCIGIAVAATVFVVESGQLFRPRLMAG</sequence>
<dbReference type="Proteomes" id="UP001169764">
    <property type="component" value="Unassembled WGS sequence"/>
</dbReference>
<dbReference type="InterPro" id="IPR020846">
    <property type="entry name" value="MFS_dom"/>
</dbReference>
<feature type="transmembrane region" description="Helical" evidence="8">
    <location>
        <begin position="140"/>
        <end position="158"/>
    </location>
</feature>
<feature type="transmembrane region" description="Helical" evidence="8">
    <location>
        <begin position="170"/>
        <end position="188"/>
    </location>
</feature>
<accession>A0ABT8Y9H5</accession>
<dbReference type="InterPro" id="IPR036259">
    <property type="entry name" value="MFS_trans_sf"/>
</dbReference>
<reference evidence="10" key="1">
    <citation type="submission" date="2023-07" db="EMBL/GenBank/DDBJ databases">
        <authorList>
            <person name="Kim M."/>
        </authorList>
    </citation>
    <scope>NUCLEOTIDE SEQUENCE</scope>
    <source>
        <strain evidence="10">BIUV-7</strain>
    </source>
</reference>
<evidence type="ECO:0000259" key="9">
    <source>
        <dbReference type="PROSITE" id="PS50850"/>
    </source>
</evidence>
<feature type="transmembrane region" description="Helical" evidence="8">
    <location>
        <begin position="251"/>
        <end position="272"/>
    </location>
</feature>
<evidence type="ECO:0000256" key="6">
    <source>
        <dbReference type="ARBA" id="ARBA00022989"/>
    </source>
</evidence>
<evidence type="ECO:0000256" key="3">
    <source>
        <dbReference type="ARBA" id="ARBA00022448"/>
    </source>
</evidence>
<dbReference type="PROSITE" id="PS50850">
    <property type="entry name" value="MFS"/>
    <property type="match status" value="1"/>
</dbReference>
<protein>
    <recommendedName>
        <fullName evidence="8">Bcr/CflA family efflux transporter</fullName>
    </recommendedName>
</protein>
<evidence type="ECO:0000256" key="7">
    <source>
        <dbReference type="ARBA" id="ARBA00023136"/>
    </source>
</evidence>
<dbReference type="Pfam" id="PF07690">
    <property type="entry name" value="MFS_1"/>
    <property type="match status" value="1"/>
</dbReference>
<feature type="transmembrane region" description="Helical" evidence="8">
    <location>
        <begin position="15"/>
        <end position="34"/>
    </location>
</feature>
<dbReference type="RefSeq" id="WP_303541436.1">
    <property type="nucleotide sequence ID" value="NZ_JAUOTP010000003.1"/>
</dbReference>
<dbReference type="InterPro" id="IPR004812">
    <property type="entry name" value="Efflux_drug-R_Bcr/CmlA"/>
</dbReference>
<gene>
    <name evidence="10" type="ORF">Q4F19_08115</name>
</gene>
<dbReference type="PANTHER" id="PTHR23502:SF132">
    <property type="entry name" value="POLYAMINE TRANSPORTER 2-RELATED"/>
    <property type="match status" value="1"/>
</dbReference>
<evidence type="ECO:0000313" key="11">
    <source>
        <dbReference type="Proteomes" id="UP001169764"/>
    </source>
</evidence>
<feature type="transmembrane region" description="Helical" evidence="8">
    <location>
        <begin position="311"/>
        <end position="332"/>
    </location>
</feature>
<comment type="caution">
    <text evidence="10">The sequence shown here is derived from an EMBL/GenBank/DDBJ whole genome shotgun (WGS) entry which is preliminary data.</text>
</comment>
<proteinExistence type="inferred from homology"/>
<evidence type="ECO:0000313" key="10">
    <source>
        <dbReference type="EMBL" id="MDO6414344.1"/>
    </source>
</evidence>
<name>A0ABT8Y9H5_9SPHN</name>
<dbReference type="EMBL" id="JAUOTP010000003">
    <property type="protein sequence ID" value="MDO6414344.1"/>
    <property type="molecule type" value="Genomic_DNA"/>
</dbReference>